<dbReference type="InterPro" id="IPR039261">
    <property type="entry name" value="FNR_nucleotide-bd"/>
</dbReference>
<feature type="transmembrane region" description="Helical" evidence="6">
    <location>
        <begin position="151"/>
        <end position="174"/>
    </location>
</feature>
<dbReference type="InterPro" id="IPR013112">
    <property type="entry name" value="FAD-bd_8"/>
</dbReference>
<dbReference type="SFLD" id="SFLDS00052">
    <property type="entry name" value="Ferric_Reductase_Domain"/>
    <property type="match status" value="1"/>
</dbReference>
<dbReference type="PANTHER" id="PTHR11972">
    <property type="entry name" value="NADPH OXIDASE"/>
    <property type="match status" value="1"/>
</dbReference>
<feature type="transmembrane region" description="Helical" evidence="6">
    <location>
        <begin position="78"/>
        <end position="98"/>
    </location>
</feature>
<keyword evidence="2 6" id="KW-0812">Transmembrane</keyword>
<dbReference type="InterPro" id="IPR013130">
    <property type="entry name" value="Fe3_Rdtase_TM_dom"/>
</dbReference>
<dbReference type="CDD" id="cd06186">
    <property type="entry name" value="NOX_Duox_like_FAD_NADP"/>
    <property type="match status" value="1"/>
</dbReference>
<dbReference type="SUPFAM" id="SSF52343">
    <property type="entry name" value="Ferredoxin reductase-like, C-terminal NADP-linked domain"/>
    <property type="match status" value="1"/>
</dbReference>
<dbReference type="GO" id="GO:0042554">
    <property type="term" value="P:superoxide anion generation"/>
    <property type="evidence" value="ECO:0007669"/>
    <property type="project" value="TreeGrafter"/>
</dbReference>
<dbReference type="GO" id="GO:0016175">
    <property type="term" value="F:superoxide-generating NAD(P)H oxidase activity"/>
    <property type="evidence" value="ECO:0007669"/>
    <property type="project" value="TreeGrafter"/>
</dbReference>
<dbReference type="Gene3D" id="2.40.30.10">
    <property type="entry name" value="Translation factors"/>
    <property type="match status" value="1"/>
</dbReference>
<feature type="transmembrane region" description="Helical" evidence="6">
    <location>
        <begin position="195"/>
        <end position="212"/>
    </location>
</feature>
<gene>
    <name evidence="8" type="ORF">LNINA_LOCUS11596</name>
</gene>
<protein>
    <recommendedName>
        <fullName evidence="7">FAD-binding FR-type domain-containing protein</fullName>
    </recommendedName>
</protein>
<evidence type="ECO:0000313" key="9">
    <source>
        <dbReference type="Proteomes" id="UP001497472"/>
    </source>
</evidence>
<evidence type="ECO:0000313" key="8">
    <source>
        <dbReference type="EMBL" id="CAK1552556.1"/>
    </source>
</evidence>
<dbReference type="Gene3D" id="3.40.50.80">
    <property type="entry name" value="Nucleotide-binding domain of ferredoxin-NADP reductase (FNR) module"/>
    <property type="match status" value="1"/>
</dbReference>
<dbReference type="Proteomes" id="UP001497472">
    <property type="component" value="Unassembled WGS sequence"/>
</dbReference>
<evidence type="ECO:0000256" key="5">
    <source>
        <dbReference type="ARBA" id="ARBA00023136"/>
    </source>
</evidence>
<accession>A0AAV1JTF2</accession>
<organism evidence="8 9">
    <name type="scientific">Leptosia nina</name>
    <dbReference type="NCBI Taxonomy" id="320188"/>
    <lineage>
        <taxon>Eukaryota</taxon>
        <taxon>Metazoa</taxon>
        <taxon>Ecdysozoa</taxon>
        <taxon>Arthropoda</taxon>
        <taxon>Hexapoda</taxon>
        <taxon>Insecta</taxon>
        <taxon>Pterygota</taxon>
        <taxon>Neoptera</taxon>
        <taxon>Endopterygota</taxon>
        <taxon>Lepidoptera</taxon>
        <taxon>Glossata</taxon>
        <taxon>Ditrysia</taxon>
        <taxon>Papilionoidea</taxon>
        <taxon>Pieridae</taxon>
        <taxon>Pierinae</taxon>
        <taxon>Leptosia</taxon>
    </lineage>
</organism>
<keyword evidence="5 6" id="KW-0472">Membrane</keyword>
<evidence type="ECO:0000256" key="6">
    <source>
        <dbReference type="SAM" id="Phobius"/>
    </source>
</evidence>
<name>A0AAV1JTF2_9NEOP</name>
<dbReference type="InterPro" id="IPR013121">
    <property type="entry name" value="Fe_red_NAD-bd_6"/>
</dbReference>
<dbReference type="Pfam" id="PF08030">
    <property type="entry name" value="NAD_binding_6"/>
    <property type="match status" value="1"/>
</dbReference>
<comment type="caution">
    <text evidence="8">The sequence shown here is derived from an EMBL/GenBank/DDBJ whole genome shotgun (WGS) entry which is preliminary data.</text>
</comment>
<comment type="subcellular location">
    <subcellularLocation>
        <location evidence="1">Membrane</location>
        <topology evidence="1">Multi-pass membrane protein</topology>
    </subcellularLocation>
</comment>
<feature type="transmembrane region" description="Helical" evidence="6">
    <location>
        <begin position="110"/>
        <end position="131"/>
    </location>
</feature>
<dbReference type="Pfam" id="PF08022">
    <property type="entry name" value="FAD_binding_8"/>
    <property type="match status" value="1"/>
</dbReference>
<dbReference type="PROSITE" id="PS51384">
    <property type="entry name" value="FAD_FR"/>
    <property type="match status" value="1"/>
</dbReference>
<evidence type="ECO:0000256" key="1">
    <source>
        <dbReference type="ARBA" id="ARBA00004141"/>
    </source>
</evidence>
<evidence type="ECO:0000256" key="2">
    <source>
        <dbReference type="ARBA" id="ARBA00022692"/>
    </source>
</evidence>
<dbReference type="InterPro" id="IPR050369">
    <property type="entry name" value="RBOH/FRE"/>
</dbReference>
<dbReference type="SUPFAM" id="SSF63380">
    <property type="entry name" value="Riboflavin synthase domain-like"/>
    <property type="match status" value="1"/>
</dbReference>
<dbReference type="InterPro" id="IPR017938">
    <property type="entry name" value="Riboflavin_synthase-like_b-brl"/>
</dbReference>
<feature type="transmembrane region" description="Helical" evidence="6">
    <location>
        <begin position="48"/>
        <end position="72"/>
    </location>
</feature>
<proteinExistence type="predicted"/>
<feature type="domain" description="FAD-binding FR-type" evidence="7">
    <location>
        <begin position="268"/>
        <end position="372"/>
    </location>
</feature>
<dbReference type="InterPro" id="IPR017927">
    <property type="entry name" value="FAD-bd_FR_type"/>
</dbReference>
<sequence>MTRFMSIACVYLKQHFFMITWISLVVYLFYNTYIFYSNGRQFYYLRRMLGIGLCVSRGTATVLNVCSALILLPLCKKLNQILFRFLSKLCPGLFFLWLEKAKSFHMTVAFTLLLFGVIHSVSHFVNLWNFSRRYDEQREEINFASYKNENPLNLLMSLAGVSGVAMLCIILCMGSTSIRVVRRRVYNAFWYTHHLYLPFMVLLVIHPISGVLKEEVLEDNDASHIMSMKSNDTFVVPKFSAIKSKTWLWMAVPLTFYFVDLVWRIFARNMSKVNILRVRHMPGRIISLVLRCPYENFSCRVGQYVLVQCLDVSVIEWHPFTVVKVPDTEREFELWIKVKGDWTEALERVLLGSEYDTISMLIDGPFSSPMEGACKSDIAICVAAGVGITPFVPMLEFICRNPRSRYPGRIHLIWIVRSEQEIISLVELADKCIRKLRNENRPDKLHLELYVTNSRENDNTLDKATHTIQINDKGDLTHILTKDKVVVDKTATLYPKCKRNTLLDIDVRINKRFVKKSKKNEEIITLLTPKPKRNTIEIKLNKDTSKGTKVMVEEKCNIIKNYPLVACRIKSGRPYWDRVFGYWVHLYPGRELSLYCCGPKNLVKLLRIQCKNTSLKTKTKFTFIHEAFS</sequence>
<dbReference type="SFLD" id="SFLDG01168">
    <property type="entry name" value="Ferric_reductase_subgroup_(FRE"/>
    <property type="match status" value="1"/>
</dbReference>
<reference evidence="8 9" key="1">
    <citation type="submission" date="2023-11" db="EMBL/GenBank/DDBJ databases">
        <authorList>
            <person name="Okamura Y."/>
        </authorList>
    </citation>
    <scope>NUCLEOTIDE SEQUENCE [LARGE SCALE GENOMIC DNA]</scope>
</reference>
<dbReference type="EMBL" id="CAVLEF010000156">
    <property type="protein sequence ID" value="CAK1552556.1"/>
    <property type="molecule type" value="Genomic_DNA"/>
</dbReference>
<feature type="transmembrane region" description="Helical" evidence="6">
    <location>
        <begin position="247"/>
        <end position="267"/>
    </location>
</feature>
<evidence type="ECO:0000259" key="7">
    <source>
        <dbReference type="PROSITE" id="PS51384"/>
    </source>
</evidence>
<dbReference type="GO" id="GO:0043020">
    <property type="term" value="C:NADPH oxidase complex"/>
    <property type="evidence" value="ECO:0007669"/>
    <property type="project" value="TreeGrafter"/>
</dbReference>
<feature type="transmembrane region" description="Helical" evidence="6">
    <location>
        <begin position="15"/>
        <end position="36"/>
    </location>
</feature>
<dbReference type="GO" id="GO:0006952">
    <property type="term" value="P:defense response"/>
    <property type="evidence" value="ECO:0007669"/>
    <property type="project" value="TreeGrafter"/>
</dbReference>
<evidence type="ECO:0000256" key="4">
    <source>
        <dbReference type="ARBA" id="ARBA00023002"/>
    </source>
</evidence>
<dbReference type="Pfam" id="PF01794">
    <property type="entry name" value="Ferric_reduct"/>
    <property type="match status" value="1"/>
</dbReference>
<keyword evidence="4" id="KW-0560">Oxidoreductase</keyword>
<dbReference type="PANTHER" id="PTHR11972:SF153">
    <property type="entry name" value="SUPEROXIDE-GENERATING NADPH OXIDASE HEAVY CHAIN SUBUNIT A"/>
    <property type="match status" value="1"/>
</dbReference>
<dbReference type="AlphaFoldDB" id="A0AAV1JTF2"/>
<keyword evidence="9" id="KW-1185">Reference proteome</keyword>
<evidence type="ECO:0000256" key="3">
    <source>
        <dbReference type="ARBA" id="ARBA00022989"/>
    </source>
</evidence>
<keyword evidence="3 6" id="KW-1133">Transmembrane helix</keyword>